<evidence type="ECO:0000256" key="2">
    <source>
        <dbReference type="ARBA" id="ARBA00022670"/>
    </source>
</evidence>
<dbReference type="PROSITE" id="PS01159">
    <property type="entry name" value="WW_DOMAIN_1"/>
    <property type="match status" value="1"/>
</dbReference>
<keyword evidence="3" id="KW-0378">Hydrolase</keyword>
<feature type="region of interest" description="Disordered" evidence="5">
    <location>
        <begin position="1"/>
        <end position="30"/>
    </location>
</feature>
<dbReference type="GO" id="GO:0006508">
    <property type="term" value="P:proteolysis"/>
    <property type="evidence" value="ECO:0007669"/>
    <property type="project" value="UniProtKB-KW"/>
</dbReference>
<evidence type="ECO:0000313" key="7">
    <source>
        <dbReference type="EMBL" id="EGZ27015.1"/>
    </source>
</evidence>
<dbReference type="InterPro" id="IPR001202">
    <property type="entry name" value="WW_dom"/>
</dbReference>
<dbReference type="InterPro" id="IPR036020">
    <property type="entry name" value="WW_dom_sf"/>
</dbReference>
<keyword evidence="8" id="KW-1185">Reference proteome</keyword>
<reference evidence="7 8" key="1">
    <citation type="journal article" date="2006" name="Science">
        <title>Phytophthora genome sequences uncover evolutionary origins and mechanisms of pathogenesis.</title>
        <authorList>
            <person name="Tyler B.M."/>
            <person name="Tripathy S."/>
            <person name="Zhang X."/>
            <person name="Dehal P."/>
            <person name="Jiang R.H."/>
            <person name="Aerts A."/>
            <person name="Arredondo F.D."/>
            <person name="Baxter L."/>
            <person name="Bensasson D."/>
            <person name="Beynon J.L."/>
            <person name="Chapman J."/>
            <person name="Damasceno C.M."/>
            <person name="Dorrance A.E."/>
            <person name="Dou D."/>
            <person name="Dickerman A.W."/>
            <person name="Dubchak I.L."/>
            <person name="Garbelotto M."/>
            <person name="Gijzen M."/>
            <person name="Gordon S.G."/>
            <person name="Govers F."/>
            <person name="Grunwald N.J."/>
            <person name="Huang W."/>
            <person name="Ivors K.L."/>
            <person name="Jones R.W."/>
            <person name="Kamoun S."/>
            <person name="Krampis K."/>
            <person name="Lamour K.H."/>
            <person name="Lee M.K."/>
            <person name="McDonald W.H."/>
            <person name="Medina M."/>
            <person name="Meijer H.J."/>
            <person name="Nordberg E.K."/>
            <person name="Maclean D.J."/>
            <person name="Ospina-Giraldo M.D."/>
            <person name="Morris P.F."/>
            <person name="Phuntumart V."/>
            <person name="Putnam N.H."/>
            <person name="Rash S."/>
            <person name="Rose J.K."/>
            <person name="Sakihama Y."/>
            <person name="Salamov A.A."/>
            <person name="Savidor A."/>
            <person name="Scheuring C.F."/>
            <person name="Smith B.M."/>
            <person name="Sobral B.W."/>
            <person name="Terry A."/>
            <person name="Torto-Alalibo T.A."/>
            <person name="Win J."/>
            <person name="Xu Z."/>
            <person name="Zhang H."/>
            <person name="Grigoriev I.V."/>
            <person name="Rokhsar D.S."/>
            <person name="Boore J.L."/>
        </authorList>
    </citation>
    <scope>NUCLEOTIDE SEQUENCE [LARGE SCALE GENOMIC DNA]</scope>
    <source>
        <strain evidence="7 8">P6497</strain>
    </source>
</reference>
<dbReference type="Pfam" id="PF01067">
    <property type="entry name" value="Calpain_III"/>
    <property type="match status" value="1"/>
</dbReference>
<evidence type="ECO:0000256" key="4">
    <source>
        <dbReference type="ARBA" id="ARBA00022807"/>
    </source>
</evidence>
<dbReference type="PROSITE" id="PS50020">
    <property type="entry name" value="WW_DOMAIN_2"/>
    <property type="match status" value="1"/>
</dbReference>
<accession>G4YGQ2</accession>
<feature type="domain" description="WW" evidence="6">
    <location>
        <begin position="247"/>
        <end position="281"/>
    </location>
</feature>
<keyword evidence="2" id="KW-0645">Protease</keyword>
<dbReference type="CDD" id="cd00201">
    <property type="entry name" value="WW"/>
    <property type="match status" value="1"/>
</dbReference>
<dbReference type="RefSeq" id="XP_009514290.1">
    <property type="nucleotide sequence ID" value="XM_009515995.1"/>
</dbReference>
<sequence length="282" mass="31308">MDARFSRQDATASGLPTRHNPGCSGFDNNPHFSLRVSRPTEVIITVTQVDSRGMAPVTVLPIAVYVVAHQDQKDRARRVTVLNQDNVTAHSGVPARNREVRVHCELAARTYTLLVAAYVSGMEGPFRVHVQSNYPVELQQLWPAAWKTGNGTMTTTPPGTRMAEKVKQTVAESATGAKILAKTHELADKIAAGAAIVDSAMRDEESILQEQLAKQQQEEAEEAEREQTRLTGKKKKKKKKKQTDPDAPQPSAWIEQWDEGTGKPFYFNKKTGMSSWEKPDEF</sequence>
<evidence type="ECO:0000256" key="5">
    <source>
        <dbReference type="SAM" id="MobiDB-lite"/>
    </source>
</evidence>
<dbReference type="InterPro" id="IPR022682">
    <property type="entry name" value="Calpain_domain_III"/>
</dbReference>
<dbReference type="SUPFAM" id="SSF51045">
    <property type="entry name" value="WW domain"/>
    <property type="match status" value="1"/>
</dbReference>
<dbReference type="PANTHER" id="PTHR10183:SF379">
    <property type="entry name" value="CALPAIN-5"/>
    <property type="match status" value="1"/>
</dbReference>
<dbReference type="PANTHER" id="PTHR10183">
    <property type="entry name" value="CALPAIN"/>
    <property type="match status" value="1"/>
</dbReference>
<dbReference type="GO" id="GO:0004198">
    <property type="term" value="F:calcium-dependent cysteine-type endopeptidase activity"/>
    <property type="evidence" value="ECO:0007669"/>
    <property type="project" value="InterPro"/>
</dbReference>
<dbReference type="SMART" id="SM00456">
    <property type="entry name" value="WW"/>
    <property type="match status" value="1"/>
</dbReference>
<dbReference type="Proteomes" id="UP000002640">
    <property type="component" value="Unassembled WGS sequence"/>
</dbReference>
<dbReference type="Gene3D" id="2.20.70.10">
    <property type="match status" value="1"/>
</dbReference>
<dbReference type="Pfam" id="PF00397">
    <property type="entry name" value="WW"/>
    <property type="match status" value="1"/>
</dbReference>
<evidence type="ECO:0000259" key="6">
    <source>
        <dbReference type="PROSITE" id="PS50020"/>
    </source>
</evidence>
<feature type="region of interest" description="Disordered" evidence="5">
    <location>
        <begin position="210"/>
        <end position="282"/>
    </location>
</feature>
<dbReference type="EMBL" id="JH159151">
    <property type="protein sequence ID" value="EGZ27015.1"/>
    <property type="molecule type" value="Genomic_DNA"/>
</dbReference>
<name>G4YGQ2_PHYSP</name>
<dbReference type="SUPFAM" id="SSF49758">
    <property type="entry name" value="Calpain large subunit, middle domain (domain III)"/>
    <property type="match status" value="1"/>
</dbReference>
<evidence type="ECO:0000256" key="3">
    <source>
        <dbReference type="ARBA" id="ARBA00022801"/>
    </source>
</evidence>
<dbReference type="InterPro" id="IPR036213">
    <property type="entry name" value="Calpain_III_sf"/>
</dbReference>
<gene>
    <name evidence="7" type="ORF">PHYSODRAFT_320870</name>
</gene>
<dbReference type="KEGG" id="psoj:PHYSODRAFT_320870"/>
<keyword evidence="4" id="KW-0788">Thiol protease</keyword>
<comment type="similarity">
    <text evidence="1">Belongs to the peptidase C2 family.</text>
</comment>
<evidence type="ECO:0000256" key="1">
    <source>
        <dbReference type="ARBA" id="ARBA00007623"/>
    </source>
</evidence>
<evidence type="ECO:0000313" key="8">
    <source>
        <dbReference type="Proteomes" id="UP000002640"/>
    </source>
</evidence>
<dbReference type="GeneID" id="20644541"/>
<organism evidence="7 8">
    <name type="scientific">Phytophthora sojae (strain P6497)</name>
    <name type="common">Soybean stem and root rot agent</name>
    <name type="synonym">Phytophthora megasperma f. sp. glycines</name>
    <dbReference type="NCBI Taxonomy" id="1094619"/>
    <lineage>
        <taxon>Eukaryota</taxon>
        <taxon>Sar</taxon>
        <taxon>Stramenopiles</taxon>
        <taxon>Oomycota</taxon>
        <taxon>Peronosporomycetes</taxon>
        <taxon>Peronosporales</taxon>
        <taxon>Peronosporaceae</taxon>
        <taxon>Phytophthora</taxon>
    </lineage>
</organism>
<dbReference type="Gene3D" id="2.60.120.380">
    <property type="match status" value="1"/>
</dbReference>
<dbReference type="InParanoid" id="G4YGQ2"/>
<dbReference type="InterPro" id="IPR022684">
    <property type="entry name" value="Calpain_cysteine_protease"/>
</dbReference>
<feature type="compositionally biased region" description="Basic residues" evidence="5">
    <location>
        <begin position="231"/>
        <end position="241"/>
    </location>
</feature>
<protein>
    <recommendedName>
        <fullName evidence="6">WW domain-containing protein</fullName>
    </recommendedName>
</protein>
<dbReference type="AlphaFoldDB" id="G4YGQ2"/>
<dbReference type="SMR" id="G4YGQ2"/>
<proteinExistence type="inferred from homology"/>